<dbReference type="PROSITE" id="PS50949">
    <property type="entry name" value="HTH_GNTR"/>
    <property type="match status" value="1"/>
</dbReference>
<accession>A0A556AYP5</accession>
<dbReference type="SMART" id="SM00345">
    <property type="entry name" value="HTH_GNTR"/>
    <property type="match status" value="1"/>
</dbReference>
<name>A0A556AYP5_9BURK</name>
<sequence>MDKTSALRDEILARIASGEWPHGHRLPTEREFAAAHRLSRSTVRRTLAQLKARGLISQTVGSGTYVAAPGGEANGVERLQDDAMTTSPAQLMAARLALEPAIAALVVEHARPADFEHMRLCCERAEAADSFEDFETWDAALHEAIAAAAHNPLIENVFSLMNHARSHASWGVLKRRSLTDERRKAYQREHRALVDALCERDAMRATETARTHLLHVRRNLLGY</sequence>
<dbReference type="GO" id="GO:0003700">
    <property type="term" value="F:DNA-binding transcription factor activity"/>
    <property type="evidence" value="ECO:0007669"/>
    <property type="project" value="InterPro"/>
</dbReference>
<dbReference type="Pfam" id="PF00392">
    <property type="entry name" value="GntR"/>
    <property type="match status" value="1"/>
</dbReference>
<gene>
    <name evidence="5" type="ORF">FOZ76_04505</name>
</gene>
<dbReference type="InterPro" id="IPR011711">
    <property type="entry name" value="GntR_C"/>
</dbReference>
<feature type="domain" description="HTH gntR-type" evidence="4">
    <location>
        <begin position="1"/>
        <end position="69"/>
    </location>
</feature>
<evidence type="ECO:0000256" key="1">
    <source>
        <dbReference type="ARBA" id="ARBA00023015"/>
    </source>
</evidence>
<dbReference type="Gene3D" id="1.20.120.530">
    <property type="entry name" value="GntR ligand-binding domain-like"/>
    <property type="match status" value="1"/>
</dbReference>
<keyword evidence="1" id="KW-0805">Transcription regulation</keyword>
<protein>
    <submittedName>
        <fullName evidence="5">FadR family transcriptional regulator</fullName>
    </submittedName>
</protein>
<keyword evidence="3" id="KW-0804">Transcription</keyword>
<dbReference type="GO" id="GO:0003677">
    <property type="term" value="F:DNA binding"/>
    <property type="evidence" value="ECO:0007669"/>
    <property type="project" value="UniProtKB-KW"/>
</dbReference>
<dbReference type="CDD" id="cd07377">
    <property type="entry name" value="WHTH_GntR"/>
    <property type="match status" value="1"/>
</dbReference>
<dbReference type="RefSeq" id="WP_143946934.1">
    <property type="nucleotide sequence ID" value="NZ_BAABMB010000004.1"/>
</dbReference>
<dbReference type="PANTHER" id="PTHR43537">
    <property type="entry name" value="TRANSCRIPTIONAL REGULATOR, GNTR FAMILY"/>
    <property type="match status" value="1"/>
</dbReference>
<dbReference type="InterPro" id="IPR036388">
    <property type="entry name" value="WH-like_DNA-bd_sf"/>
</dbReference>
<evidence type="ECO:0000256" key="3">
    <source>
        <dbReference type="ARBA" id="ARBA00023163"/>
    </source>
</evidence>
<dbReference type="InterPro" id="IPR008920">
    <property type="entry name" value="TF_FadR/GntR_C"/>
</dbReference>
<dbReference type="EMBL" id="VLTJ01000007">
    <property type="protein sequence ID" value="TSH98052.1"/>
    <property type="molecule type" value="Genomic_DNA"/>
</dbReference>
<dbReference type="Gene3D" id="1.10.10.10">
    <property type="entry name" value="Winged helix-like DNA-binding domain superfamily/Winged helix DNA-binding domain"/>
    <property type="match status" value="1"/>
</dbReference>
<dbReference type="InterPro" id="IPR036390">
    <property type="entry name" value="WH_DNA-bd_sf"/>
</dbReference>
<dbReference type="OrthoDB" id="5450856at2"/>
<dbReference type="InterPro" id="IPR000524">
    <property type="entry name" value="Tscrpt_reg_HTH_GntR"/>
</dbReference>
<keyword evidence="6" id="KW-1185">Reference proteome</keyword>
<evidence type="ECO:0000313" key="5">
    <source>
        <dbReference type="EMBL" id="TSH98052.1"/>
    </source>
</evidence>
<dbReference type="SMART" id="SM00895">
    <property type="entry name" value="FCD"/>
    <property type="match status" value="1"/>
</dbReference>
<dbReference type="AlphaFoldDB" id="A0A556AYP5"/>
<organism evidence="5 6">
    <name type="scientific">Verticiella sediminum</name>
    <dbReference type="NCBI Taxonomy" id="1247510"/>
    <lineage>
        <taxon>Bacteria</taxon>
        <taxon>Pseudomonadati</taxon>
        <taxon>Pseudomonadota</taxon>
        <taxon>Betaproteobacteria</taxon>
        <taxon>Burkholderiales</taxon>
        <taxon>Alcaligenaceae</taxon>
        <taxon>Verticiella</taxon>
    </lineage>
</organism>
<evidence type="ECO:0000256" key="2">
    <source>
        <dbReference type="ARBA" id="ARBA00023125"/>
    </source>
</evidence>
<dbReference type="Proteomes" id="UP000318405">
    <property type="component" value="Unassembled WGS sequence"/>
</dbReference>
<dbReference type="PRINTS" id="PR00035">
    <property type="entry name" value="HTHGNTR"/>
</dbReference>
<proteinExistence type="predicted"/>
<dbReference type="SUPFAM" id="SSF46785">
    <property type="entry name" value="Winged helix' DNA-binding domain"/>
    <property type="match status" value="1"/>
</dbReference>
<evidence type="ECO:0000259" key="4">
    <source>
        <dbReference type="PROSITE" id="PS50949"/>
    </source>
</evidence>
<dbReference type="Pfam" id="PF07729">
    <property type="entry name" value="FCD"/>
    <property type="match status" value="1"/>
</dbReference>
<evidence type="ECO:0000313" key="6">
    <source>
        <dbReference type="Proteomes" id="UP000318405"/>
    </source>
</evidence>
<keyword evidence="2" id="KW-0238">DNA-binding</keyword>
<dbReference type="PANTHER" id="PTHR43537:SF5">
    <property type="entry name" value="UXU OPERON TRANSCRIPTIONAL REGULATOR"/>
    <property type="match status" value="1"/>
</dbReference>
<reference evidence="5 6" key="1">
    <citation type="submission" date="2019-07" db="EMBL/GenBank/DDBJ databases">
        <title>Qingshengfaniella alkalisoli gen. nov., sp. nov., isolated from saline soil.</title>
        <authorList>
            <person name="Xu L."/>
            <person name="Huang X.-X."/>
            <person name="Sun J.-Q."/>
        </authorList>
    </citation>
    <scope>NUCLEOTIDE SEQUENCE [LARGE SCALE GENOMIC DNA]</scope>
    <source>
        <strain evidence="5 6">DSM 27279</strain>
    </source>
</reference>
<dbReference type="SUPFAM" id="SSF48008">
    <property type="entry name" value="GntR ligand-binding domain-like"/>
    <property type="match status" value="1"/>
</dbReference>
<comment type="caution">
    <text evidence="5">The sequence shown here is derived from an EMBL/GenBank/DDBJ whole genome shotgun (WGS) entry which is preliminary data.</text>
</comment>